<dbReference type="InterPro" id="IPR023614">
    <property type="entry name" value="Porin_dom_sf"/>
</dbReference>
<dbReference type="InterPro" id="IPR025388">
    <property type="entry name" value="Alginate_export_dom"/>
</dbReference>
<accession>A0A2S9V5A9</accession>
<organism evidence="3 4">
    <name type="scientific">Alteromonas alba</name>
    <dbReference type="NCBI Taxonomy" id="2079529"/>
    <lineage>
        <taxon>Bacteria</taxon>
        <taxon>Pseudomonadati</taxon>
        <taxon>Pseudomonadota</taxon>
        <taxon>Gammaproteobacteria</taxon>
        <taxon>Alteromonadales</taxon>
        <taxon>Alteromonadaceae</taxon>
        <taxon>Alteromonas/Salinimonas group</taxon>
        <taxon>Alteromonas</taxon>
    </lineage>
</organism>
<keyword evidence="4" id="KW-1185">Reference proteome</keyword>
<comment type="caution">
    <text evidence="3">The sequence shown here is derived from an EMBL/GenBank/DDBJ whole genome shotgun (WGS) entry which is preliminary data.</text>
</comment>
<name>A0A2S9V5A9_9ALTE</name>
<evidence type="ECO:0000256" key="1">
    <source>
        <dbReference type="SAM" id="SignalP"/>
    </source>
</evidence>
<sequence>MKTRLATAIATICAAGLLMPNVSVATGFADFQQAITDGDANVKLRYRYERVDQDNIDKETNASTLLTRLSYKSADFGGFYTQLEFDNVTALGNENFNSTVNGNTNYPVVADPIGSDFNQAYVGFKTESLHFTAGRQRINHNDQRFVGGVGWRQNEQTYDGYRLRYDNQSGLNVDYSYIHNVNRIFGTDSPNSDLGGNIHLLNVTYKINADHKVAGFAYELDFDTANAIATRTLGVSYDGKVSAVNIHAAYARQNETGDNPTDFSTDYLALELSTKLSAVNVGIGYESLGSDNGKGFTTPLATLHKFQGFADKFLATPGQGINDLYVKASGSIGKLKLLGVWHQFESDVGSVDYGNEFNFNATYPVYKNTNFLLRYANYSADDFAVDTNKLWAMMTFTF</sequence>
<proteinExistence type="predicted"/>
<dbReference type="Gene3D" id="2.40.160.10">
    <property type="entry name" value="Porin"/>
    <property type="match status" value="1"/>
</dbReference>
<gene>
    <name evidence="3" type="ORF">C6Y40_20715</name>
</gene>
<dbReference type="OrthoDB" id="9767539at2"/>
<keyword evidence="1" id="KW-0732">Signal</keyword>
<dbReference type="EMBL" id="PVNP01000202">
    <property type="protein sequence ID" value="PRO71657.1"/>
    <property type="molecule type" value="Genomic_DNA"/>
</dbReference>
<feature type="domain" description="Alginate export" evidence="2">
    <location>
        <begin position="42"/>
        <end position="259"/>
    </location>
</feature>
<protein>
    <recommendedName>
        <fullName evidence="2">Alginate export domain-containing protein</fullName>
    </recommendedName>
</protein>
<dbReference type="Pfam" id="PF13372">
    <property type="entry name" value="Alginate_exp"/>
    <property type="match status" value="1"/>
</dbReference>
<dbReference type="AlphaFoldDB" id="A0A2S9V5A9"/>
<dbReference type="Proteomes" id="UP000238949">
    <property type="component" value="Unassembled WGS sequence"/>
</dbReference>
<reference evidence="4" key="1">
    <citation type="journal article" date="2020" name="Int. J. Syst. Evol. Microbiol.">
        <title>Alteromonas alba sp. nov., a marine bacterium isolated from the seawater of the West Pacific Ocean.</title>
        <authorList>
            <person name="Sun C."/>
            <person name="Wu Y.-H."/>
            <person name="Xamxidin M."/>
            <person name="Cheng H."/>
            <person name="Xu X.-W."/>
        </authorList>
    </citation>
    <scope>NUCLEOTIDE SEQUENCE [LARGE SCALE GENOMIC DNA]</scope>
    <source>
        <strain evidence="4">190</strain>
    </source>
</reference>
<dbReference type="RefSeq" id="WP_105936299.1">
    <property type="nucleotide sequence ID" value="NZ_PVNP01000202.1"/>
</dbReference>
<feature type="chain" id="PRO_5015765990" description="Alginate export domain-containing protein" evidence="1">
    <location>
        <begin position="26"/>
        <end position="398"/>
    </location>
</feature>
<evidence type="ECO:0000313" key="3">
    <source>
        <dbReference type="EMBL" id="PRO71657.1"/>
    </source>
</evidence>
<feature type="signal peptide" evidence="1">
    <location>
        <begin position="1"/>
        <end position="25"/>
    </location>
</feature>
<dbReference type="SUPFAM" id="SSF56935">
    <property type="entry name" value="Porins"/>
    <property type="match status" value="1"/>
</dbReference>
<evidence type="ECO:0000259" key="2">
    <source>
        <dbReference type="Pfam" id="PF13372"/>
    </source>
</evidence>
<evidence type="ECO:0000313" key="4">
    <source>
        <dbReference type="Proteomes" id="UP000238949"/>
    </source>
</evidence>